<keyword evidence="2" id="KW-1185">Reference proteome</keyword>
<gene>
    <name evidence="1" type="ordered locus">Os06g0607850</name>
    <name evidence="1" type="ORF">OSNPB_060607850</name>
</gene>
<proteinExistence type="predicted"/>
<reference evidence="1 2" key="2">
    <citation type="journal article" date="2013" name="Plant Cell Physiol.">
        <title>Rice Annotation Project Database (RAP-DB): an integrative and interactive database for rice genomics.</title>
        <authorList>
            <person name="Sakai H."/>
            <person name="Lee S.S."/>
            <person name="Tanaka T."/>
            <person name="Numa H."/>
            <person name="Kim J."/>
            <person name="Kawahara Y."/>
            <person name="Wakimoto H."/>
            <person name="Yang C.C."/>
            <person name="Iwamoto M."/>
            <person name="Abe T."/>
            <person name="Yamada Y."/>
            <person name="Muto A."/>
            <person name="Inokuchi H."/>
            <person name="Ikemura T."/>
            <person name="Matsumoto T."/>
            <person name="Sasaki T."/>
            <person name="Itoh T."/>
        </authorList>
    </citation>
    <scope>NUCLEOTIDE SEQUENCE [LARGE SCALE GENOMIC DNA]</scope>
    <source>
        <strain evidence="2">cv. Nipponbare</strain>
    </source>
</reference>
<dbReference type="Gramene" id="Os06t0607850-00">
    <property type="protein sequence ID" value="Os06t0607850-00"/>
    <property type="gene ID" value="Os06g0607850"/>
</dbReference>
<dbReference type="PaxDb" id="39947-A0A0N7KMD9"/>
<dbReference type="InParanoid" id="A0A0N7KMD9"/>
<evidence type="ECO:0000313" key="1">
    <source>
        <dbReference type="EMBL" id="BAS98545.1"/>
    </source>
</evidence>
<reference evidence="2" key="1">
    <citation type="journal article" date="2005" name="Nature">
        <title>The map-based sequence of the rice genome.</title>
        <authorList>
            <consortium name="International rice genome sequencing project (IRGSP)"/>
            <person name="Matsumoto T."/>
            <person name="Wu J."/>
            <person name="Kanamori H."/>
            <person name="Katayose Y."/>
            <person name="Fujisawa M."/>
            <person name="Namiki N."/>
            <person name="Mizuno H."/>
            <person name="Yamamoto K."/>
            <person name="Antonio B.A."/>
            <person name="Baba T."/>
            <person name="Sakata K."/>
            <person name="Nagamura Y."/>
            <person name="Aoki H."/>
            <person name="Arikawa K."/>
            <person name="Arita K."/>
            <person name="Bito T."/>
            <person name="Chiden Y."/>
            <person name="Fujitsuka N."/>
            <person name="Fukunaka R."/>
            <person name="Hamada M."/>
            <person name="Harada C."/>
            <person name="Hayashi A."/>
            <person name="Hijishita S."/>
            <person name="Honda M."/>
            <person name="Hosokawa S."/>
            <person name="Ichikawa Y."/>
            <person name="Idonuma A."/>
            <person name="Iijima M."/>
            <person name="Ikeda M."/>
            <person name="Ikeno M."/>
            <person name="Ito K."/>
            <person name="Ito S."/>
            <person name="Ito T."/>
            <person name="Ito Y."/>
            <person name="Ito Y."/>
            <person name="Iwabuchi A."/>
            <person name="Kamiya K."/>
            <person name="Karasawa W."/>
            <person name="Kurita K."/>
            <person name="Katagiri S."/>
            <person name="Kikuta A."/>
            <person name="Kobayashi H."/>
            <person name="Kobayashi N."/>
            <person name="Machita K."/>
            <person name="Maehara T."/>
            <person name="Masukawa M."/>
            <person name="Mizubayashi T."/>
            <person name="Mukai Y."/>
            <person name="Nagasaki H."/>
            <person name="Nagata Y."/>
            <person name="Naito S."/>
            <person name="Nakashima M."/>
            <person name="Nakama Y."/>
            <person name="Nakamichi Y."/>
            <person name="Nakamura M."/>
            <person name="Meguro A."/>
            <person name="Negishi M."/>
            <person name="Ohta I."/>
            <person name="Ohta T."/>
            <person name="Okamoto M."/>
            <person name="Ono N."/>
            <person name="Saji S."/>
            <person name="Sakaguchi M."/>
            <person name="Sakai K."/>
            <person name="Shibata M."/>
            <person name="Shimokawa T."/>
            <person name="Song J."/>
            <person name="Takazaki Y."/>
            <person name="Terasawa K."/>
            <person name="Tsugane M."/>
            <person name="Tsuji K."/>
            <person name="Ueda S."/>
            <person name="Waki K."/>
            <person name="Yamagata H."/>
            <person name="Yamamoto M."/>
            <person name="Yamamoto S."/>
            <person name="Yamane H."/>
            <person name="Yoshiki S."/>
            <person name="Yoshihara R."/>
            <person name="Yukawa K."/>
            <person name="Zhong H."/>
            <person name="Yano M."/>
            <person name="Yuan Q."/>
            <person name="Ouyang S."/>
            <person name="Liu J."/>
            <person name="Jones K.M."/>
            <person name="Gansberger K."/>
            <person name="Moffat K."/>
            <person name="Hill J."/>
            <person name="Bera J."/>
            <person name="Fadrosh D."/>
            <person name="Jin S."/>
            <person name="Johri S."/>
            <person name="Kim M."/>
            <person name="Overton L."/>
            <person name="Reardon M."/>
            <person name="Tsitrin T."/>
            <person name="Vuong H."/>
            <person name="Weaver B."/>
            <person name="Ciecko A."/>
            <person name="Tallon L."/>
            <person name="Jackson J."/>
            <person name="Pai G."/>
            <person name="Aken S.V."/>
            <person name="Utterback T."/>
            <person name="Reidmuller S."/>
            <person name="Feldblyum T."/>
            <person name="Hsiao J."/>
            <person name="Zismann V."/>
            <person name="Iobst S."/>
            <person name="de Vazeille A.R."/>
            <person name="Buell C.R."/>
            <person name="Ying K."/>
            <person name="Li Y."/>
            <person name="Lu T."/>
            <person name="Huang Y."/>
            <person name="Zhao Q."/>
            <person name="Feng Q."/>
            <person name="Zhang L."/>
            <person name="Zhu J."/>
            <person name="Weng Q."/>
            <person name="Mu J."/>
            <person name="Lu Y."/>
            <person name="Fan D."/>
            <person name="Liu Y."/>
            <person name="Guan J."/>
            <person name="Zhang Y."/>
            <person name="Yu S."/>
            <person name="Liu X."/>
            <person name="Zhang Y."/>
            <person name="Hong G."/>
            <person name="Han B."/>
            <person name="Choisne N."/>
            <person name="Demange N."/>
            <person name="Orjeda G."/>
            <person name="Samain S."/>
            <person name="Cattolico L."/>
            <person name="Pelletier E."/>
            <person name="Couloux A."/>
            <person name="Segurens B."/>
            <person name="Wincker P."/>
            <person name="D'Hont A."/>
            <person name="Scarpelli C."/>
            <person name="Weissenbach J."/>
            <person name="Salanoubat M."/>
            <person name="Quetier F."/>
            <person name="Yu Y."/>
            <person name="Kim H.R."/>
            <person name="Rambo T."/>
            <person name="Currie J."/>
            <person name="Collura K."/>
            <person name="Luo M."/>
            <person name="Yang T."/>
            <person name="Ammiraju J.S.S."/>
            <person name="Engler F."/>
            <person name="Soderlund C."/>
            <person name="Wing R.A."/>
            <person name="Palmer L.E."/>
            <person name="de la Bastide M."/>
            <person name="Spiegel L."/>
            <person name="Nascimento L."/>
            <person name="Zutavern T."/>
            <person name="O'Shaughnessy A."/>
            <person name="Dike S."/>
            <person name="Dedhia N."/>
            <person name="Preston R."/>
            <person name="Balija V."/>
            <person name="McCombie W.R."/>
            <person name="Chow T."/>
            <person name="Chen H."/>
            <person name="Chung M."/>
            <person name="Chen C."/>
            <person name="Shaw J."/>
            <person name="Wu H."/>
            <person name="Hsiao K."/>
            <person name="Chao Y."/>
            <person name="Chu M."/>
            <person name="Cheng C."/>
            <person name="Hour A."/>
            <person name="Lee P."/>
            <person name="Lin S."/>
            <person name="Lin Y."/>
            <person name="Liou J."/>
            <person name="Liu S."/>
            <person name="Hsing Y."/>
            <person name="Raghuvanshi S."/>
            <person name="Mohanty A."/>
            <person name="Bharti A.K."/>
            <person name="Gaur A."/>
            <person name="Gupta V."/>
            <person name="Kumar D."/>
            <person name="Ravi V."/>
            <person name="Vij S."/>
            <person name="Kapur A."/>
            <person name="Khurana P."/>
            <person name="Khurana P."/>
            <person name="Khurana J.P."/>
            <person name="Tyagi A.K."/>
            <person name="Gaikwad K."/>
            <person name="Singh A."/>
            <person name="Dalal V."/>
            <person name="Srivastava S."/>
            <person name="Dixit A."/>
            <person name="Pal A.K."/>
            <person name="Ghazi I.A."/>
            <person name="Yadav M."/>
            <person name="Pandit A."/>
            <person name="Bhargava A."/>
            <person name="Sureshbabu K."/>
            <person name="Batra K."/>
            <person name="Sharma T.R."/>
            <person name="Mohapatra T."/>
            <person name="Singh N.K."/>
            <person name="Messing J."/>
            <person name="Nelson A.B."/>
            <person name="Fuks G."/>
            <person name="Kavchok S."/>
            <person name="Keizer G."/>
            <person name="Linton E."/>
            <person name="Llaca V."/>
            <person name="Song R."/>
            <person name="Tanyolac B."/>
            <person name="Young S."/>
            <person name="Ho-Il K."/>
            <person name="Hahn J.H."/>
            <person name="Sangsakoo G."/>
            <person name="Vanavichit A."/>
            <person name="de Mattos Luiz.A.T."/>
            <person name="Zimmer P.D."/>
            <person name="Malone G."/>
            <person name="Dellagostin O."/>
            <person name="de Oliveira A.C."/>
            <person name="Bevan M."/>
            <person name="Bancroft I."/>
            <person name="Minx P."/>
            <person name="Cordum H."/>
            <person name="Wilson R."/>
            <person name="Cheng Z."/>
            <person name="Jin W."/>
            <person name="Jiang J."/>
            <person name="Leong S.A."/>
            <person name="Iwama H."/>
            <person name="Gojobori T."/>
            <person name="Itoh T."/>
            <person name="Niimura Y."/>
            <person name="Fujii Y."/>
            <person name="Habara T."/>
            <person name="Sakai H."/>
            <person name="Sato Y."/>
            <person name="Wilson G."/>
            <person name="Kumar K."/>
            <person name="McCouch S."/>
            <person name="Juretic N."/>
            <person name="Hoen D."/>
            <person name="Wright S."/>
            <person name="Bruskiewich R."/>
            <person name="Bureau T."/>
            <person name="Miyao A."/>
            <person name="Hirochika H."/>
            <person name="Nishikawa T."/>
            <person name="Kadowaki K."/>
            <person name="Sugiura M."/>
            <person name="Burr B."/>
            <person name="Sasaki T."/>
        </authorList>
    </citation>
    <scope>NUCLEOTIDE SEQUENCE [LARGE SCALE GENOMIC DNA]</scope>
    <source>
        <strain evidence="2">cv. Nipponbare</strain>
    </source>
</reference>
<sequence>MFSNTSCVNFEDFHPRLLIWQWNFNLPVQPPRTKECRVQNIRTISRHDHFYLYKTHQIHLTGLRAPLVFSEFPGQHWFLH</sequence>
<dbReference type="AlphaFoldDB" id="A0A0N7KMD9"/>
<dbReference type="EMBL" id="AP014962">
    <property type="protein sequence ID" value="BAS98545.1"/>
    <property type="molecule type" value="Genomic_DNA"/>
</dbReference>
<protein>
    <submittedName>
        <fullName evidence="1">Os06g0607850 protein</fullName>
    </submittedName>
</protein>
<dbReference type="Proteomes" id="UP000059680">
    <property type="component" value="Chromosome 6"/>
</dbReference>
<reference evidence="1 2" key="3">
    <citation type="journal article" date="2013" name="Rice">
        <title>Improvement of the Oryza sativa Nipponbare reference genome using next generation sequence and optical map data.</title>
        <authorList>
            <person name="Kawahara Y."/>
            <person name="de la Bastide M."/>
            <person name="Hamilton J.P."/>
            <person name="Kanamori H."/>
            <person name="McCombie W.R."/>
            <person name="Ouyang S."/>
            <person name="Schwartz D.C."/>
            <person name="Tanaka T."/>
            <person name="Wu J."/>
            <person name="Zhou S."/>
            <person name="Childs K.L."/>
            <person name="Davidson R.M."/>
            <person name="Lin H."/>
            <person name="Quesada-Ocampo L."/>
            <person name="Vaillancourt B."/>
            <person name="Sakai H."/>
            <person name="Lee S.S."/>
            <person name="Kim J."/>
            <person name="Numa H."/>
            <person name="Itoh T."/>
            <person name="Buell C.R."/>
            <person name="Matsumoto T."/>
        </authorList>
    </citation>
    <scope>NUCLEOTIDE SEQUENCE [LARGE SCALE GENOMIC DNA]</scope>
    <source>
        <strain evidence="2">cv. Nipponbare</strain>
    </source>
</reference>
<name>A0A0N7KMD9_ORYSJ</name>
<accession>A0A0N7KMD9</accession>
<evidence type="ECO:0000313" key="2">
    <source>
        <dbReference type="Proteomes" id="UP000059680"/>
    </source>
</evidence>
<dbReference type="SMR" id="A0A0N7KMD9"/>
<organism evidence="1 2">
    <name type="scientific">Oryza sativa subsp. japonica</name>
    <name type="common">Rice</name>
    <dbReference type="NCBI Taxonomy" id="39947"/>
    <lineage>
        <taxon>Eukaryota</taxon>
        <taxon>Viridiplantae</taxon>
        <taxon>Streptophyta</taxon>
        <taxon>Embryophyta</taxon>
        <taxon>Tracheophyta</taxon>
        <taxon>Spermatophyta</taxon>
        <taxon>Magnoliopsida</taxon>
        <taxon>Liliopsida</taxon>
        <taxon>Poales</taxon>
        <taxon>Poaceae</taxon>
        <taxon>BOP clade</taxon>
        <taxon>Oryzoideae</taxon>
        <taxon>Oryzeae</taxon>
        <taxon>Oryzinae</taxon>
        <taxon>Oryza</taxon>
        <taxon>Oryza sativa</taxon>
    </lineage>
</organism>